<evidence type="ECO:0000256" key="1">
    <source>
        <dbReference type="SAM" id="SignalP"/>
    </source>
</evidence>
<keyword evidence="1" id="KW-0732">Signal</keyword>
<dbReference type="Proteomes" id="UP001521785">
    <property type="component" value="Unassembled WGS sequence"/>
</dbReference>
<keyword evidence="3" id="KW-1185">Reference proteome</keyword>
<dbReference type="EMBL" id="JAKJXO020000002">
    <property type="protein sequence ID" value="KAL1610112.1"/>
    <property type="molecule type" value="Genomic_DNA"/>
</dbReference>
<name>A0ABR3S0B8_9PLEO</name>
<gene>
    <name evidence="2" type="ORF">SLS60_001777</name>
</gene>
<evidence type="ECO:0008006" key="4">
    <source>
        <dbReference type="Google" id="ProtNLM"/>
    </source>
</evidence>
<comment type="caution">
    <text evidence="2">The sequence shown here is derived from an EMBL/GenBank/DDBJ whole genome shotgun (WGS) entry which is preliminary data.</text>
</comment>
<sequence>MQFSSLFGAIAFLTLAAAEPTVYLIRHGEKPDSGNGLSTTGQQRAQCLRSVFGATSKYQLRHIMAQTPKSDGKRQRPYDTVAPLAADLGLSVDTSCDRDDPKCVEDVVKGYTGSGNILICWEHDALSDIVDELGKDDNPPTYPDDA</sequence>
<protein>
    <recommendedName>
        <fullName evidence="4">Phosphoglycerate mutase family protein</fullName>
    </recommendedName>
</protein>
<accession>A0ABR3S0B8</accession>
<feature type="signal peptide" evidence="1">
    <location>
        <begin position="1"/>
        <end position="18"/>
    </location>
</feature>
<feature type="chain" id="PRO_5047405925" description="Phosphoglycerate mutase family protein" evidence="1">
    <location>
        <begin position="19"/>
        <end position="146"/>
    </location>
</feature>
<reference evidence="2 3" key="1">
    <citation type="submission" date="2024-02" db="EMBL/GenBank/DDBJ databases">
        <title>De novo assembly and annotation of 12 fungi associated with fruit tree decline syndrome in Ontario, Canada.</title>
        <authorList>
            <person name="Sulman M."/>
            <person name="Ellouze W."/>
            <person name="Ilyukhin E."/>
        </authorList>
    </citation>
    <scope>NUCLEOTIDE SEQUENCE [LARGE SCALE GENOMIC DNA]</scope>
    <source>
        <strain evidence="2 3">M42-189</strain>
    </source>
</reference>
<evidence type="ECO:0000313" key="3">
    <source>
        <dbReference type="Proteomes" id="UP001521785"/>
    </source>
</evidence>
<proteinExistence type="predicted"/>
<organism evidence="2 3">
    <name type="scientific">Paraconiothyrium brasiliense</name>
    <dbReference type="NCBI Taxonomy" id="300254"/>
    <lineage>
        <taxon>Eukaryota</taxon>
        <taxon>Fungi</taxon>
        <taxon>Dikarya</taxon>
        <taxon>Ascomycota</taxon>
        <taxon>Pezizomycotina</taxon>
        <taxon>Dothideomycetes</taxon>
        <taxon>Pleosporomycetidae</taxon>
        <taxon>Pleosporales</taxon>
        <taxon>Massarineae</taxon>
        <taxon>Didymosphaeriaceae</taxon>
        <taxon>Paraconiothyrium</taxon>
    </lineage>
</organism>
<evidence type="ECO:0000313" key="2">
    <source>
        <dbReference type="EMBL" id="KAL1610112.1"/>
    </source>
</evidence>